<accession>A0ABU0J5F7</accession>
<evidence type="ECO:0008006" key="3">
    <source>
        <dbReference type="Google" id="ProtNLM"/>
    </source>
</evidence>
<comment type="caution">
    <text evidence="1">The sequence shown here is derived from an EMBL/GenBank/DDBJ whole genome shotgun (WGS) entry which is preliminary data.</text>
</comment>
<keyword evidence="2" id="KW-1185">Reference proteome</keyword>
<sequence length="466" mass="52187">MMPGTRFRLYPQFASGYKAPERVVLSCPRGSVGPGPADATMYAVHPANKSEPYDPPNYMPPYRGTVLAPACPDASGHFDTIPEHSPEFAAAHLFACARRALDVWEHYLERPVVWWHTAAYPQIELIPDVRWDNAQSGPGFIETGARVDEQGNTVPFYLNFDVIAHEMGHAVLFSEIGVPATEHLTGQFLAFHESFSDMVALVAALHFDSVIDRLLTQTDGNLYVLNLVSRIGEISDLEQIRTADNIVQMRDVADLRLMPDGTWVDPTGQDRNAHHLAQPLTGAIFDALVDLYQDGLVRRGAIAPHLDTRTWRREEVEASLEWVHRASAEQFAHFAHAFRDSLLEARNTIGTCMAHVMMTLDPTDLSFDRVAARFIETLVLLGRGDQVDAFLDDFLWRGIDPRPVLHAERPTSPGEWRRLPYAEKVRRVAATKGIHDCRCAHTSSFIAARRLMPHLHRSSAPEHVTS</sequence>
<reference evidence="1 2" key="1">
    <citation type="submission" date="2023-07" db="EMBL/GenBank/DDBJ databases">
        <title>Genomic Encyclopedia of Type Strains, Phase IV (KMG-IV): sequencing the most valuable type-strain genomes for metagenomic binning, comparative biology and taxonomic classification.</title>
        <authorList>
            <person name="Goeker M."/>
        </authorList>
    </citation>
    <scope>NUCLEOTIDE SEQUENCE [LARGE SCALE GENOMIC DNA]</scope>
    <source>
        <strain evidence="1 2">DSM 19619</strain>
    </source>
</reference>
<organism evidence="1 2">
    <name type="scientific">Labrys wisconsinensis</name>
    <dbReference type="NCBI Taxonomy" id="425677"/>
    <lineage>
        <taxon>Bacteria</taxon>
        <taxon>Pseudomonadati</taxon>
        <taxon>Pseudomonadota</taxon>
        <taxon>Alphaproteobacteria</taxon>
        <taxon>Hyphomicrobiales</taxon>
        <taxon>Xanthobacteraceae</taxon>
        <taxon>Labrys</taxon>
    </lineage>
</organism>
<evidence type="ECO:0000313" key="2">
    <source>
        <dbReference type="Proteomes" id="UP001242480"/>
    </source>
</evidence>
<dbReference type="RefSeq" id="WP_307272252.1">
    <property type="nucleotide sequence ID" value="NZ_JAUSVX010000003.1"/>
</dbReference>
<dbReference type="Proteomes" id="UP001242480">
    <property type="component" value="Unassembled WGS sequence"/>
</dbReference>
<proteinExistence type="predicted"/>
<name>A0ABU0J5F7_9HYPH</name>
<dbReference type="EMBL" id="JAUSVX010000003">
    <property type="protein sequence ID" value="MDQ0469496.1"/>
    <property type="molecule type" value="Genomic_DNA"/>
</dbReference>
<dbReference type="SUPFAM" id="SSF55486">
    <property type="entry name" value="Metalloproteases ('zincins'), catalytic domain"/>
    <property type="match status" value="1"/>
</dbReference>
<gene>
    <name evidence="1" type="ORF">QO011_002507</name>
</gene>
<evidence type="ECO:0000313" key="1">
    <source>
        <dbReference type="EMBL" id="MDQ0469496.1"/>
    </source>
</evidence>
<protein>
    <recommendedName>
        <fullName evidence="3">Peptidase M4 C-terminal domain-containing protein</fullName>
    </recommendedName>
</protein>